<keyword evidence="1" id="KW-0472">Membrane</keyword>
<feature type="transmembrane region" description="Helical" evidence="1">
    <location>
        <begin position="29"/>
        <end position="52"/>
    </location>
</feature>
<reference evidence="2 3" key="1">
    <citation type="submission" date="2020-04" db="EMBL/GenBank/DDBJ databases">
        <title>Chromosome-level genome assembly of a cyprinid fish Onychostoma macrolepis by integration of Nanopore Sequencing, Bionano and Hi-C technology.</title>
        <authorList>
            <person name="Wang D."/>
        </authorList>
    </citation>
    <scope>NUCLEOTIDE SEQUENCE [LARGE SCALE GENOMIC DNA]</scope>
    <source>
        <strain evidence="2">SWU-2019</strain>
        <tissue evidence="2">Muscle</tissue>
    </source>
</reference>
<organism evidence="2 3">
    <name type="scientific">Onychostoma macrolepis</name>
    <dbReference type="NCBI Taxonomy" id="369639"/>
    <lineage>
        <taxon>Eukaryota</taxon>
        <taxon>Metazoa</taxon>
        <taxon>Chordata</taxon>
        <taxon>Craniata</taxon>
        <taxon>Vertebrata</taxon>
        <taxon>Euteleostomi</taxon>
        <taxon>Actinopterygii</taxon>
        <taxon>Neopterygii</taxon>
        <taxon>Teleostei</taxon>
        <taxon>Ostariophysi</taxon>
        <taxon>Cypriniformes</taxon>
        <taxon>Cyprinidae</taxon>
        <taxon>Acrossocheilinae</taxon>
        <taxon>Onychostoma</taxon>
    </lineage>
</organism>
<keyword evidence="3" id="KW-1185">Reference proteome</keyword>
<evidence type="ECO:0000313" key="2">
    <source>
        <dbReference type="EMBL" id="KAF4098785.1"/>
    </source>
</evidence>
<evidence type="ECO:0000313" key="3">
    <source>
        <dbReference type="Proteomes" id="UP000579812"/>
    </source>
</evidence>
<name>A0A7J6BWR9_9TELE</name>
<keyword evidence="1" id="KW-1133">Transmembrane helix</keyword>
<protein>
    <submittedName>
        <fullName evidence="2">Uncharacterized protein</fullName>
    </submittedName>
</protein>
<evidence type="ECO:0000256" key="1">
    <source>
        <dbReference type="SAM" id="Phobius"/>
    </source>
</evidence>
<gene>
    <name evidence="2" type="ORF">G5714_020815</name>
</gene>
<dbReference type="EMBL" id="JAAMOB010000021">
    <property type="protein sequence ID" value="KAF4098785.1"/>
    <property type="molecule type" value="Genomic_DNA"/>
</dbReference>
<accession>A0A7J6BWR9</accession>
<keyword evidence="1" id="KW-0812">Transmembrane</keyword>
<dbReference type="AlphaFoldDB" id="A0A7J6BWR9"/>
<sequence>MNKNKLFFGEPIEIKGEPDPKPIFNCDTWIFSSLACGFVLLLILLIITILYCSHLRTSQCHHTWIIQPQTTPADHSEQLNTPL</sequence>
<proteinExistence type="predicted"/>
<comment type="caution">
    <text evidence="2">The sequence shown here is derived from an EMBL/GenBank/DDBJ whole genome shotgun (WGS) entry which is preliminary data.</text>
</comment>
<dbReference type="Proteomes" id="UP000579812">
    <property type="component" value="Unassembled WGS sequence"/>
</dbReference>